<reference evidence="1 2" key="1">
    <citation type="journal article" date="2015" name="Fungal Genet. Biol.">
        <title>Evolution of novel wood decay mechanisms in Agaricales revealed by the genome sequences of Fistulina hepatica and Cylindrobasidium torrendii.</title>
        <authorList>
            <person name="Floudas D."/>
            <person name="Held B.W."/>
            <person name="Riley R."/>
            <person name="Nagy L.G."/>
            <person name="Koehler G."/>
            <person name="Ransdell A.S."/>
            <person name="Younus H."/>
            <person name="Chow J."/>
            <person name="Chiniquy J."/>
            <person name="Lipzen A."/>
            <person name="Tritt A."/>
            <person name="Sun H."/>
            <person name="Haridas S."/>
            <person name="LaButti K."/>
            <person name="Ohm R.A."/>
            <person name="Kues U."/>
            <person name="Blanchette R.A."/>
            <person name="Grigoriev I.V."/>
            <person name="Minto R.E."/>
            <person name="Hibbett D.S."/>
        </authorList>
    </citation>
    <scope>NUCLEOTIDE SEQUENCE [LARGE SCALE GENOMIC DNA]</scope>
    <source>
        <strain evidence="1 2">FP15055 ss-10</strain>
    </source>
</reference>
<gene>
    <name evidence="1" type="ORF">CYLTODRAFT_443135</name>
</gene>
<dbReference type="SUPFAM" id="SSF81383">
    <property type="entry name" value="F-box domain"/>
    <property type="match status" value="1"/>
</dbReference>
<proteinExistence type="predicted"/>
<evidence type="ECO:0000313" key="1">
    <source>
        <dbReference type="EMBL" id="KIY68788.1"/>
    </source>
</evidence>
<dbReference type="AlphaFoldDB" id="A0A0D7BE94"/>
<dbReference type="InterPro" id="IPR036047">
    <property type="entry name" value="F-box-like_dom_sf"/>
</dbReference>
<evidence type="ECO:0000313" key="2">
    <source>
        <dbReference type="Proteomes" id="UP000054007"/>
    </source>
</evidence>
<dbReference type="Proteomes" id="UP000054007">
    <property type="component" value="Unassembled WGS sequence"/>
</dbReference>
<organism evidence="1 2">
    <name type="scientific">Cylindrobasidium torrendii FP15055 ss-10</name>
    <dbReference type="NCBI Taxonomy" id="1314674"/>
    <lineage>
        <taxon>Eukaryota</taxon>
        <taxon>Fungi</taxon>
        <taxon>Dikarya</taxon>
        <taxon>Basidiomycota</taxon>
        <taxon>Agaricomycotina</taxon>
        <taxon>Agaricomycetes</taxon>
        <taxon>Agaricomycetidae</taxon>
        <taxon>Agaricales</taxon>
        <taxon>Marasmiineae</taxon>
        <taxon>Physalacriaceae</taxon>
        <taxon>Cylindrobasidium</taxon>
    </lineage>
</organism>
<sequence>MSNLYFDQLPLEITDEIFAYLDTLPFDSTTLKACALVNKAWLYASRRIFFRSVDMRLLRKLQESGRKLLETVTVHAREVRVSPPYSRSWMAKDTDDFQSAVLILPRLTLLNCLVLNRIKWTEFKTQVEMEGLFSVIGYRITSLRILRNSFRDVLHFIRLLRAFPALTELTILLVMTEEADSRDIKAPSMKRHSHGVPPKTLKVVHFQSAHQCLTRAFMTWLETGRVPLTKLALGGIGFRPTKELRNTLYSAGSQLKYLHLYPLSGAFNPGWGNIAAGKEFLDLRKNNMLEMIKLESVMKEDGLPLLSVIFRRVTSQSLETIVLPSMLRRDTRTTLLKMEILERLNDIEAFKCAKNVIIP</sequence>
<accession>A0A0D7BE94</accession>
<dbReference type="EMBL" id="KN880496">
    <property type="protein sequence ID" value="KIY68788.1"/>
    <property type="molecule type" value="Genomic_DNA"/>
</dbReference>
<name>A0A0D7BE94_9AGAR</name>
<evidence type="ECO:0008006" key="3">
    <source>
        <dbReference type="Google" id="ProtNLM"/>
    </source>
</evidence>
<protein>
    <recommendedName>
        <fullName evidence="3">F-box domain-containing protein</fullName>
    </recommendedName>
</protein>
<dbReference type="OrthoDB" id="3042363at2759"/>
<keyword evidence="2" id="KW-1185">Reference proteome</keyword>
<dbReference type="STRING" id="1314674.A0A0D7BE94"/>